<evidence type="ECO:0000313" key="2">
    <source>
        <dbReference type="EMBL" id="KZT12749.1"/>
    </source>
</evidence>
<dbReference type="RefSeq" id="XP_040770259.1">
    <property type="nucleotide sequence ID" value="XM_040906024.1"/>
</dbReference>
<evidence type="ECO:0000313" key="3">
    <source>
        <dbReference type="Proteomes" id="UP000076871"/>
    </source>
</evidence>
<accession>A0A165I8Z0</accession>
<protein>
    <submittedName>
        <fullName evidence="2">Uncharacterized protein</fullName>
    </submittedName>
</protein>
<dbReference type="EMBL" id="KV427605">
    <property type="protein sequence ID" value="KZT12749.1"/>
    <property type="molecule type" value="Genomic_DNA"/>
</dbReference>
<feature type="transmembrane region" description="Helical" evidence="1">
    <location>
        <begin position="41"/>
        <end position="61"/>
    </location>
</feature>
<keyword evidence="1" id="KW-1133">Transmembrane helix</keyword>
<gene>
    <name evidence="2" type="ORF">LAESUDRAFT_689532</name>
</gene>
<keyword evidence="3" id="KW-1185">Reference proteome</keyword>
<organism evidence="2 3">
    <name type="scientific">Laetiporus sulphureus 93-53</name>
    <dbReference type="NCBI Taxonomy" id="1314785"/>
    <lineage>
        <taxon>Eukaryota</taxon>
        <taxon>Fungi</taxon>
        <taxon>Dikarya</taxon>
        <taxon>Basidiomycota</taxon>
        <taxon>Agaricomycotina</taxon>
        <taxon>Agaricomycetes</taxon>
        <taxon>Polyporales</taxon>
        <taxon>Laetiporus</taxon>
    </lineage>
</organism>
<dbReference type="OrthoDB" id="2799286at2759"/>
<keyword evidence="1" id="KW-0472">Membrane</keyword>
<feature type="transmembrane region" description="Helical" evidence="1">
    <location>
        <begin position="155"/>
        <end position="172"/>
    </location>
</feature>
<dbReference type="GeneID" id="63823053"/>
<dbReference type="Proteomes" id="UP000076871">
    <property type="component" value="Unassembled WGS sequence"/>
</dbReference>
<feature type="transmembrane region" description="Helical" evidence="1">
    <location>
        <begin position="129"/>
        <end position="149"/>
    </location>
</feature>
<proteinExistence type="predicted"/>
<feature type="transmembrane region" description="Helical" evidence="1">
    <location>
        <begin position="6"/>
        <end position="29"/>
    </location>
</feature>
<evidence type="ECO:0000256" key="1">
    <source>
        <dbReference type="SAM" id="Phobius"/>
    </source>
</evidence>
<keyword evidence="1" id="KW-0812">Transmembrane</keyword>
<name>A0A165I8Z0_9APHY</name>
<reference evidence="2 3" key="1">
    <citation type="journal article" date="2016" name="Mol. Biol. Evol.">
        <title>Comparative Genomics of Early-Diverging Mushroom-Forming Fungi Provides Insights into the Origins of Lignocellulose Decay Capabilities.</title>
        <authorList>
            <person name="Nagy L.G."/>
            <person name="Riley R."/>
            <person name="Tritt A."/>
            <person name="Adam C."/>
            <person name="Daum C."/>
            <person name="Floudas D."/>
            <person name="Sun H."/>
            <person name="Yadav J.S."/>
            <person name="Pangilinan J."/>
            <person name="Larsson K.H."/>
            <person name="Matsuura K."/>
            <person name="Barry K."/>
            <person name="Labutti K."/>
            <person name="Kuo R."/>
            <person name="Ohm R.A."/>
            <person name="Bhattacharya S.S."/>
            <person name="Shirouzu T."/>
            <person name="Yoshinaga Y."/>
            <person name="Martin F.M."/>
            <person name="Grigoriev I.V."/>
            <person name="Hibbett D.S."/>
        </authorList>
    </citation>
    <scope>NUCLEOTIDE SEQUENCE [LARGE SCALE GENOMIC DNA]</scope>
    <source>
        <strain evidence="2 3">93-53</strain>
    </source>
</reference>
<sequence>MLNSCAIIVKVEMAFNTTVLCGAAYFAALRVYAIFDYSKTLFWIALAIGQINPVFCLYIFLHSAPDYFRLPIPSGGCAITTSVNSTRVMIGGRATALILDATVFLATWHKTRSMNGSLITVVLNRDSCLYFALLFITNFVSLAMLWHTWKYVEPVSTWIAIITATLTSHFILDLRKVSQRSDAAVLAEAEHMQASESFQLQATETIVFATESGQSVSDMQRSVV</sequence>
<dbReference type="AlphaFoldDB" id="A0A165I8Z0"/>
<dbReference type="InParanoid" id="A0A165I8Z0"/>